<dbReference type="PANTHER" id="PTHR23282">
    <property type="entry name" value="APICAL ENDOSOMAL GLYCOPROTEIN PRECURSOR"/>
    <property type="match status" value="1"/>
</dbReference>
<feature type="region of interest" description="Disordered" evidence="6">
    <location>
        <begin position="416"/>
        <end position="438"/>
    </location>
</feature>
<dbReference type="GO" id="GO:0000272">
    <property type="term" value="P:polysaccharide catabolic process"/>
    <property type="evidence" value="ECO:0007669"/>
    <property type="project" value="UniProtKB-KW"/>
</dbReference>
<dbReference type="NCBIfam" id="TIGR04183">
    <property type="entry name" value="Por_Secre_tail"/>
    <property type="match status" value="1"/>
</dbReference>
<dbReference type="InterPro" id="IPR013783">
    <property type="entry name" value="Ig-like_fold"/>
</dbReference>
<dbReference type="InterPro" id="IPR000998">
    <property type="entry name" value="MAM_dom"/>
</dbReference>
<dbReference type="InterPro" id="IPR003961">
    <property type="entry name" value="FN3_dom"/>
</dbReference>
<dbReference type="InterPro" id="IPR013320">
    <property type="entry name" value="ConA-like_dom_sf"/>
</dbReference>
<dbReference type="Gene3D" id="2.60.120.200">
    <property type="match status" value="1"/>
</dbReference>
<dbReference type="Pfam" id="PF18962">
    <property type="entry name" value="Por_Secre_tail"/>
    <property type="match status" value="1"/>
</dbReference>
<dbReference type="InterPro" id="IPR036116">
    <property type="entry name" value="FN3_sf"/>
</dbReference>
<keyword evidence="3" id="KW-0119">Carbohydrate metabolism</keyword>
<dbReference type="Gene3D" id="3.40.390.10">
    <property type="entry name" value="Collagenase (Catalytic Domain)"/>
    <property type="match status" value="1"/>
</dbReference>
<reference evidence="10" key="1">
    <citation type="submission" date="2021-01" db="EMBL/GenBank/DDBJ databases">
        <authorList>
            <person name="Zhong Y.L."/>
        </authorList>
    </citation>
    <scope>NUCLEOTIDE SEQUENCE</scope>
    <source>
        <strain evidence="10">KCTC 23302</strain>
    </source>
</reference>
<protein>
    <submittedName>
        <fullName evidence="10">Fibronectin type III domain-containing protein</fullName>
    </submittedName>
</protein>
<dbReference type="GO" id="GO:0016020">
    <property type="term" value="C:membrane"/>
    <property type="evidence" value="ECO:0007669"/>
    <property type="project" value="InterPro"/>
</dbReference>
<dbReference type="CDD" id="cd06263">
    <property type="entry name" value="MAM"/>
    <property type="match status" value="1"/>
</dbReference>
<feature type="signal peptide" evidence="7">
    <location>
        <begin position="1"/>
        <end position="23"/>
    </location>
</feature>
<keyword evidence="11" id="KW-1185">Reference proteome</keyword>
<evidence type="ECO:0000256" key="7">
    <source>
        <dbReference type="SAM" id="SignalP"/>
    </source>
</evidence>
<accession>A0A936ZNH3</accession>
<dbReference type="InterPro" id="IPR026444">
    <property type="entry name" value="Secre_tail"/>
</dbReference>
<proteinExistence type="predicted"/>
<dbReference type="RefSeq" id="WP_201916515.1">
    <property type="nucleotide sequence ID" value="NZ_BAABAX010000001.1"/>
</dbReference>
<evidence type="ECO:0000256" key="4">
    <source>
        <dbReference type="ARBA" id="ARBA00023295"/>
    </source>
</evidence>
<dbReference type="CDD" id="cd00063">
    <property type="entry name" value="FN3"/>
    <property type="match status" value="2"/>
</dbReference>
<evidence type="ECO:0000313" key="11">
    <source>
        <dbReference type="Proteomes" id="UP000651057"/>
    </source>
</evidence>
<dbReference type="Proteomes" id="UP000651057">
    <property type="component" value="Unassembled WGS sequence"/>
</dbReference>
<keyword evidence="2" id="KW-0378">Hydrolase</keyword>
<dbReference type="SMART" id="SM00060">
    <property type="entry name" value="FN3"/>
    <property type="match status" value="2"/>
</dbReference>
<dbReference type="InterPro" id="IPR051560">
    <property type="entry name" value="MAM_domain-containing"/>
</dbReference>
<sequence length="1215" mass="129000">MKTSILNKILMLTFLLVSMSIHAQLWSPMSLSKSQDKEKEFRKTTPNKYQLFDLNTTALTSILNNTPSRAQQKSSSVIMELPTANGVLKKFRILEASIMEEDLARQFPSIKSFVGYGIDDPTAVARFSVSKIGLHAMITSGNHKTIYIDPYTKDKGSYICYSKADLPANPDTFECLVEDNFKSNFSEQQLPAIRNANDGKLRTFRLAIACTGEYSQFHLNNQGISSGASDQVKKEAVLSAVNITMTRVNGIFERDLALTMVLVNNNTDIIFLNPNTDNLSNSNAGALINESQTVCDQFIGRNNYDIGHAFSTGGGGLAQLRSPCTNSKARGITGSGRPIGDSYDVDYVAHEMGHQYGGNHTQNNSCQRSSASVEPGSASTIMGYAGICSPNVQNNSDAYFHAISIQEMWQNISQGNSRCGAQSNTGNSAPTANAGQDFTIPASTPFVLKGVGSDANSGDSLTYCWEQMDTQPATMPPSSTSTGGPAFRSLTPTSSPDRYMPALSTVKAGQTASTWEVVPSVSRTMNFRLTVRDNASGGASTASDNTRITVAGAAGPFVVNAPNTNVSWAAGSTQTVTWNVAGTTGNGVNAANVDILLSTDGGDTYPITIVSAVTNDGAQNITVPNAVGTQNRIMVRGSGHIFYDISNTNFEITPGTGGDTQAPTEPGSLATSNITQSTIDLNWNASTDNVGVTGYDIYQGNAIITTVTTTSYQVTGLTPNTAYSFRVKAKDAAGNESDFSNTANATTLSQTDTQAPTAPNGLVASNVTQTTADLNWNASTDNVGVTGYDVYQGTNVIATTTNTSYQVTGLSPNTNYSFSVRAEDAAGNESNASNVVNITTEPSGGDTCIGGISSFPYTEGFENTFGSWTQDSTNDFDWTIDANGTPSRNTGPSSAAQGTYYAYMESSRPNFPSKRAILNSPCFDLSTATTASFTFQYHMYGAANMGSLALEASTDNGNTWAAIWSKSGNQGNSWQSANIDLSAYAGTSVQLRFNGFTGSTWQGDMAIDNLRLSRSGGPSTCTDVVLTLNFDDYPQETSWQIIDSSNQVIASGGTYGSQPDGSTLTITECLDPGTYTFTLNDSYGDGMCCGYGNGSYSLVSGGTTIASGGAFGSSETTTFTIGTSTKGIVIESVTTTEPLRISISPNPVGNDELLTVTISKKDTPYEIVNLLGQTVMRGKITHKTINTSALQKGMYILNLNPGGGDKYKSMRFIKE</sequence>
<dbReference type="Pfam" id="PF00629">
    <property type="entry name" value="MAM"/>
    <property type="match status" value="1"/>
</dbReference>
<dbReference type="PROSITE" id="PS50853">
    <property type="entry name" value="FN3"/>
    <property type="match status" value="2"/>
</dbReference>
<dbReference type="Pfam" id="PF00041">
    <property type="entry name" value="fn3"/>
    <property type="match status" value="2"/>
</dbReference>
<evidence type="ECO:0000256" key="1">
    <source>
        <dbReference type="ARBA" id="ARBA00022729"/>
    </source>
</evidence>
<comment type="caution">
    <text evidence="10">The sequence shown here is derived from an EMBL/GenBank/DDBJ whole genome shotgun (WGS) entry which is preliminary data.</text>
</comment>
<dbReference type="FunFam" id="2.60.40.10:FF:001114">
    <property type="entry name" value="Chitinase A1"/>
    <property type="match status" value="2"/>
</dbReference>
<evidence type="ECO:0000256" key="6">
    <source>
        <dbReference type="SAM" id="MobiDB-lite"/>
    </source>
</evidence>
<evidence type="ECO:0000313" key="10">
    <source>
        <dbReference type="EMBL" id="MBL0682487.1"/>
    </source>
</evidence>
<keyword evidence="4" id="KW-0326">Glycosidase</keyword>
<dbReference type="SUPFAM" id="SSF49265">
    <property type="entry name" value="Fibronectin type III"/>
    <property type="match status" value="1"/>
</dbReference>
<keyword evidence="1 7" id="KW-0732">Signal</keyword>
<dbReference type="PROSITE" id="PS50060">
    <property type="entry name" value="MAM_2"/>
    <property type="match status" value="1"/>
</dbReference>
<gene>
    <name evidence="10" type="ORF">JJQ60_03085</name>
</gene>
<name>A0A936ZNH3_9FLAO</name>
<feature type="compositionally biased region" description="Polar residues" evidence="6">
    <location>
        <begin position="416"/>
        <end position="436"/>
    </location>
</feature>
<dbReference type="GO" id="GO:0004553">
    <property type="term" value="F:hydrolase activity, hydrolyzing O-glycosyl compounds"/>
    <property type="evidence" value="ECO:0007669"/>
    <property type="project" value="UniProtKB-ARBA"/>
</dbReference>
<evidence type="ECO:0000259" key="9">
    <source>
        <dbReference type="PROSITE" id="PS50853"/>
    </source>
</evidence>
<evidence type="ECO:0000256" key="2">
    <source>
        <dbReference type="ARBA" id="ARBA00022801"/>
    </source>
</evidence>
<dbReference type="Pfam" id="PF13583">
    <property type="entry name" value="Reprolysin_4"/>
    <property type="match status" value="1"/>
</dbReference>
<dbReference type="EMBL" id="JAERQJ010000001">
    <property type="protein sequence ID" value="MBL0682487.1"/>
    <property type="molecule type" value="Genomic_DNA"/>
</dbReference>
<feature type="domain" description="Fibronectin type-III" evidence="9">
    <location>
        <begin position="665"/>
        <end position="750"/>
    </location>
</feature>
<dbReference type="SUPFAM" id="SSF49899">
    <property type="entry name" value="Concanavalin A-like lectins/glucanases"/>
    <property type="match status" value="1"/>
</dbReference>
<dbReference type="SMART" id="SM00137">
    <property type="entry name" value="MAM"/>
    <property type="match status" value="1"/>
</dbReference>
<feature type="chain" id="PRO_5037450731" evidence="7">
    <location>
        <begin position="24"/>
        <end position="1215"/>
    </location>
</feature>
<dbReference type="PANTHER" id="PTHR23282:SF101">
    <property type="entry name" value="MAM DOMAIN-CONTAINING PROTEIN"/>
    <property type="match status" value="1"/>
</dbReference>
<dbReference type="InterPro" id="IPR024079">
    <property type="entry name" value="MetalloPept_cat_dom_sf"/>
</dbReference>
<keyword evidence="5" id="KW-0624">Polysaccharide degradation</keyword>
<evidence type="ECO:0000256" key="5">
    <source>
        <dbReference type="ARBA" id="ARBA00023326"/>
    </source>
</evidence>
<feature type="domain" description="Fibronectin type-III" evidence="9">
    <location>
        <begin position="758"/>
        <end position="843"/>
    </location>
</feature>
<dbReference type="Gene3D" id="2.60.40.10">
    <property type="entry name" value="Immunoglobulins"/>
    <property type="match status" value="3"/>
</dbReference>
<feature type="domain" description="MAM" evidence="8">
    <location>
        <begin position="857"/>
        <end position="1023"/>
    </location>
</feature>
<evidence type="ECO:0000256" key="3">
    <source>
        <dbReference type="ARBA" id="ARBA00023277"/>
    </source>
</evidence>
<dbReference type="GO" id="GO:0008237">
    <property type="term" value="F:metallopeptidase activity"/>
    <property type="evidence" value="ECO:0007669"/>
    <property type="project" value="InterPro"/>
</dbReference>
<dbReference type="AlphaFoldDB" id="A0A936ZNH3"/>
<dbReference type="SUPFAM" id="SSF55486">
    <property type="entry name" value="Metalloproteases ('zincins'), catalytic domain"/>
    <property type="match status" value="1"/>
</dbReference>
<organism evidence="10 11">
    <name type="scientific">Aquimarina mytili</name>
    <dbReference type="NCBI Taxonomy" id="874423"/>
    <lineage>
        <taxon>Bacteria</taxon>
        <taxon>Pseudomonadati</taxon>
        <taxon>Bacteroidota</taxon>
        <taxon>Flavobacteriia</taxon>
        <taxon>Flavobacteriales</taxon>
        <taxon>Flavobacteriaceae</taxon>
        <taxon>Aquimarina</taxon>
    </lineage>
</organism>
<evidence type="ECO:0000259" key="8">
    <source>
        <dbReference type="PROSITE" id="PS50060"/>
    </source>
</evidence>